<name>A0A4Y8CKE7_9HELO</name>
<dbReference type="InterPro" id="IPR006910">
    <property type="entry name" value="Rad21_Rec8_N"/>
</dbReference>
<dbReference type="Pfam" id="PF04825">
    <property type="entry name" value="Rad21_Rec8_N"/>
    <property type="match status" value="1"/>
</dbReference>
<proteinExistence type="predicted"/>
<dbReference type="GO" id="GO:0005634">
    <property type="term" value="C:nucleus"/>
    <property type="evidence" value="ECO:0007669"/>
    <property type="project" value="UniProtKB-SubCell"/>
</dbReference>
<dbReference type="CDD" id="cd21789">
    <property type="entry name" value="Rad21_Rec8_M_SpRec8p-like"/>
    <property type="match status" value="1"/>
</dbReference>
<dbReference type="GO" id="GO:0030892">
    <property type="term" value="C:mitotic cohesin complex"/>
    <property type="evidence" value="ECO:0007669"/>
    <property type="project" value="TreeGrafter"/>
</dbReference>
<keyword evidence="2" id="KW-0539">Nucleus</keyword>
<dbReference type="OrthoDB" id="5427633at2759"/>
<feature type="region of interest" description="Disordered" evidence="3">
    <location>
        <begin position="148"/>
        <end position="168"/>
    </location>
</feature>
<dbReference type="EMBL" id="PHWZ01000612">
    <property type="protein sequence ID" value="TEY34795.1"/>
    <property type="molecule type" value="Genomic_DNA"/>
</dbReference>
<feature type="domain" description="Rad21/Rec8-like protein N-terminal" evidence="4">
    <location>
        <begin position="1"/>
        <end position="96"/>
    </location>
</feature>
<feature type="region of interest" description="Disordered" evidence="3">
    <location>
        <begin position="319"/>
        <end position="354"/>
    </location>
</feature>
<sequence>MFYSHEILTSRKHGIATVWLVATLGSKSSTKKITRKAILDVDVKKACNTILEPDAPMALRLQSNLLYGVSRVYGQQVGYVLSDTIHVEQNLRGLGKRLIGSLDLEIVKVKPAQLMLMDDPAFDPNLPLPELILDHNFDVDAHQSQNRDSQVSLSVHSQHGRSSSISSSQGASIMGLNISSSLSAGSYQLPLIDPFMKSSALKLGTQRDEFDDEAILFEDNDLFEIDQNGEIRDLTAQDIAARRAANTNVAPRFGSDSAASARIHKEHDDARLQAGDNGHIYDEDEDLNIVFGDDDGRRMLPDAEPFEAFMSGALPVPLSDREQSLSQPEDSSSESAAAPSRPRKSKTKKQLPIDQTQELKNSVLSIWQREYVDTQDSLRAAKLAAKGNTLAKQNAFMFVIGNGLNGAGIGIGSTKLPGPLSMFSGDALLAKITGRVSSSAKRQAELEGEDNVPNKRLRHFSDEEIPRDFRGDEDFAIQVDDEPFGTPIEVEMGRDAAEGLAEYPSSAMMPWNLSASQRARSSSLRHASSLRLGSRGISASPLVGRGSILPGGGELEKFSSQQDVIIYGRSDDVSTNLDRESIDGTNLGAFERAVRDSTRESTREFEMFGPAANVDTQTAGQSQWARDVMDTESENFLEFVRLSIAEKHDDEEDLFNENGQLRDKNVGFEDLFNPATNSEVVAAQAFLHILSLATKGKIWVNQDEGESMDVGGNGLGGEIWLTCL</sequence>
<dbReference type="AlphaFoldDB" id="A0A4Y8CKE7"/>
<dbReference type="PANTHER" id="PTHR12585:SF70">
    <property type="entry name" value="RAD21_REC8 N TERMINAL DOMAIN PROTEIN (AFU_ORTHOLOGUE AFUA_6G02900)"/>
    <property type="match status" value="1"/>
</dbReference>
<reference evidence="5 6" key="1">
    <citation type="submission" date="2017-11" db="EMBL/GenBank/DDBJ databases">
        <title>Comparative genomics of Botrytis spp.</title>
        <authorList>
            <person name="Valero-Jimenez C.A."/>
            <person name="Tapia P."/>
            <person name="Veloso J."/>
            <person name="Silva-Moreno E."/>
            <person name="Staats M."/>
            <person name="Valdes J.H."/>
            <person name="Van Kan J.A.L."/>
        </authorList>
    </citation>
    <scope>NUCLEOTIDE SEQUENCE [LARGE SCALE GENOMIC DNA]</scope>
    <source>
        <strain evidence="5 6">MUCL2830</strain>
    </source>
</reference>
<comment type="caution">
    <text evidence="5">The sequence shown here is derived from an EMBL/GenBank/DDBJ whole genome shotgun (WGS) entry which is preliminary data.</text>
</comment>
<evidence type="ECO:0000259" key="4">
    <source>
        <dbReference type="Pfam" id="PF04825"/>
    </source>
</evidence>
<keyword evidence="6" id="KW-1185">Reference proteome</keyword>
<feature type="compositionally biased region" description="Low complexity" evidence="3">
    <location>
        <begin position="324"/>
        <end position="340"/>
    </location>
</feature>
<dbReference type="STRING" id="38488.A0A4Y8CKE7"/>
<dbReference type="InterPro" id="IPR039781">
    <property type="entry name" value="Rad21/Rec8-like"/>
</dbReference>
<dbReference type="PANTHER" id="PTHR12585">
    <property type="entry name" value="SCC1 / RAD21 FAMILY MEMBER"/>
    <property type="match status" value="1"/>
</dbReference>
<evidence type="ECO:0000256" key="3">
    <source>
        <dbReference type="SAM" id="MobiDB-lite"/>
    </source>
</evidence>
<dbReference type="Proteomes" id="UP000297299">
    <property type="component" value="Unassembled WGS sequence"/>
</dbReference>
<comment type="subcellular location">
    <subcellularLocation>
        <location evidence="1">Nucleus</location>
    </subcellularLocation>
</comment>
<evidence type="ECO:0000313" key="5">
    <source>
        <dbReference type="EMBL" id="TEY34795.1"/>
    </source>
</evidence>
<dbReference type="GO" id="GO:0003682">
    <property type="term" value="F:chromatin binding"/>
    <property type="evidence" value="ECO:0007669"/>
    <property type="project" value="TreeGrafter"/>
</dbReference>
<evidence type="ECO:0000256" key="2">
    <source>
        <dbReference type="ARBA" id="ARBA00023242"/>
    </source>
</evidence>
<protein>
    <recommendedName>
        <fullName evidence="4">Rad21/Rec8-like protein N-terminal domain-containing protein</fullName>
    </recommendedName>
</protein>
<feature type="compositionally biased region" description="Low complexity" evidence="3">
    <location>
        <begin position="152"/>
        <end position="168"/>
    </location>
</feature>
<accession>A0A4Y8CKE7</accession>
<gene>
    <name evidence="5" type="ORF">BOTCAL_0615g00040</name>
</gene>
<organism evidence="5 6">
    <name type="scientific">Botryotinia calthae</name>
    <dbReference type="NCBI Taxonomy" id="38488"/>
    <lineage>
        <taxon>Eukaryota</taxon>
        <taxon>Fungi</taxon>
        <taxon>Dikarya</taxon>
        <taxon>Ascomycota</taxon>
        <taxon>Pezizomycotina</taxon>
        <taxon>Leotiomycetes</taxon>
        <taxon>Helotiales</taxon>
        <taxon>Sclerotiniaceae</taxon>
        <taxon>Botryotinia</taxon>
    </lineage>
</organism>
<evidence type="ECO:0000313" key="6">
    <source>
        <dbReference type="Proteomes" id="UP000297299"/>
    </source>
</evidence>
<dbReference type="GO" id="GO:0007064">
    <property type="term" value="P:mitotic sister chromatid cohesion"/>
    <property type="evidence" value="ECO:0007669"/>
    <property type="project" value="TreeGrafter"/>
</dbReference>
<evidence type="ECO:0000256" key="1">
    <source>
        <dbReference type="ARBA" id="ARBA00004123"/>
    </source>
</evidence>